<feature type="signal peptide" evidence="1">
    <location>
        <begin position="1"/>
        <end position="27"/>
    </location>
</feature>
<accession>A0ABN8X695</accession>
<feature type="domain" description="Alginate export" evidence="2">
    <location>
        <begin position="65"/>
        <end position="472"/>
    </location>
</feature>
<proteinExistence type="predicted"/>
<dbReference type="Gene3D" id="2.40.160.100">
    <property type="match status" value="1"/>
</dbReference>
<evidence type="ECO:0000256" key="1">
    <source>
        <dbReference type="SAM" id="SignalP"/>
    </source>
</evidence>
<keyword evidence="1" id="KW-0732">Signal</keyword>
<evidence type="ECO:0000313" key="3">
    <source>
        <dbReference type="EMBL" id="CAI8897802.1"/>
    </source>
</evidence>
<dbReference type="InterPro" id="IPR053728">
    <property type="entry name" value="Alginate_Permeability_Chnl"/>
</dbReference>
<reference evidence="3 4" key="1">
    <citation type="submission" date="2023-03" db="EMBL/GenBank/DDBJ databases">
        <authorList>
            <person name="Pearce D."/>
        </authorList>
    </citation>
    <scope>NUCLEOTIDE SEQUENCE [LARGE SCALE GENOMIC DNA]</scope>
    <source>
        <strain evidence="3">Msz</strain>
    </source>
</reference>
<keyword evidence="4" id="KW-1185">Reference proteome</keyword>
<dbReference type="Pfam" id="PF13372">
    <property type="entry name" value="Alginate_exp"/>
    <property type="match status" value="1"/>
</dbReference>
<dbReference type="InterPro" id="IPR025388">
    <property type="entry name" value="Alginate_export_dom"/>
</dbReference>
<organism evidence="3 4">
    <name type="scientific">Methylocaldum szegediense</name>
    <dbReference type="NCBI Taxonomy" id="73780"/>
    <lineage>
        <taxon>Bacteria</taxon>
        <taxon>Pseudomonadati</taxon>
        <taxon>Pseudomonadota</taxon>
        <taxon>Gammaproteobacteria</taxon>
        <taxon>Methylococcales</taxon>
        <taxon>Methylococcaceae</taxon>
        <taxon>Methylocaldum</taxon>
    </lineage>
</organism>
<evidence type="ECO:0000313" key="4">
    <source>
        <dbReference type="Proteomes" id="UP001162030"/>
    </source>
</evidence>
<gene>
    <name evidence="3" type="ORF">MSZNOR_3378</name>
</gene>
<dbReference type="Proteomes" id="UP001162030">
    <property type="component" value="Chromosome"/>
</dbReference>
<protein>
    <submittedName>
        <fullName evidence="3">Alginate_exp domain-containing protein</fullName>
    </submittedName>
</protein>
<name>A0ABN8X695_9GAMM</name>
<feature type="chain" id="PRO_5045864022" evidence="1">
    <location>
        <begin position="28"/>
        <end position="500"/>
    </location>
</feature>
<evidence type="ECO:0000259" key="2">
    <source>
        <dbReference type="Pfam" id="PF13372"/>
    </source>
</evidence>
<sequence length="500" mass="58624">MKPRFSKTLQGSILVSQLLGMPSLAIAEDYYRPTRAYRAEPHYEPPRYVRNLSKTQFKEFRDITWLNVGLDFRARYEYRENDFRPWTDTSSGTAVRRYRPDPDNIWLLRTRAYLGIQDILDPFRFAVEYEDARSYNSLYERDNGTTNEFELIQGYAELYFRNALGEDRPLSIRAGRMSLELLDRRLIGNNQFRNTTNNFEGFRVSFGKRQNDWDLDTFALQPVERLKYEFDRPDEKTWIYGGVLSIRRWSDFITVQPYFLGRKQNGDLAAGLTDRDIYAPGLRVYGFFGKTGFDFDADINKQFGRSGQIRTVQGSRVQANLQHDALAYSLELGYTFDHAWKPRVSAYYGYGTGDRGQTDGRNERFDIFYGFNQPWSRSDYFSWDNIHAPKARLQFSPFRDVRVETGYNAYWLQSETDAWNRANLRDPTGRSGSFLGHEFDIRFVHKLNPYMDWSLSYARFTPGDFTKDVGKRMGAFTSEPSNFFYFEVNLNAFGDGNPKL</sequence>
<dbReference type="EMBL" id="OX458333">
    <property type="protein sequence ID" value="CAI8897802.1"/>
    <property type="molecule type" value="Genomic_DNA"/>
</dbReference>